<organism evidence="7 8">
    <name type="scientific">Cucumis melo</name>
    <name type="common">Muskmelon</name>
    <dbReference type="NCBI Taxonomy" id="3656"/>
    <lineage>
        <taxon>Eukaryota</taxon>
        <taxon>Viridiplantae</taxon>
        <taxon>Streptophyta</taxon>
        <taxon>Embryophyta</taxon>
        <taxon>Tracheophyta</taxon>
        <taxon>Spermatophyta</taxon>
        <taxon>Magnoliopsida</taxon>
        <taxon>eudicotyledons</taxon>
        <taxon>Gunneridae</taxon>
        <taxon>Pentapetalae</taxon>
        <taxon>rosids</taxon>
        <taxon>fabids</taxon>
        <taxon>Cucurbitales</taxon>
        <taxon>Cucurbitaceae</taxon>
        <taxon>Benincaseae</taxon>
        <taxon>Cucumis</taxon>
    </lineage>
</organism>
<dbReference type="KEGG" id="cmo:103500542"/>
<keyword evidence="7" id="KW-1185">Reference proteome</keyword>
<comment type="subcellular location">
    <subcellularLocation>
        <location evidence="1 6">Secreted</location>
    </subcellularLocation>
</comment>
<evidence type="ECO:0000256" key="1">
    <source>
        <dbReference type="ARBA" id="ARBA00004613"/>
    </source>
</evidence>
<dbReference type="InParanoid" id="A0A1S3CG89"/>
<evidence type="ECO:0000313" key="8">
    <source>
        <dbReference type="RefSeq" id="XP_008462114.2"/>
    </source>
</evidence>
<name>A0A1S3CG89_CUCME</name>
<dbReference type="RefSeq" id="XP_008462114.2">
    <property type="nucleotide sequence ID" value="XM_008463892.2"/>
</dbReference>
<feature type="signal peptide" evidence="6">
    <location>
        <begin position="1"/>
        <end position="26"/>
    </location>
</feature>
<dbReference type="GeneID" id="103500542"/>
<dbReference type="PANTHER" id="PTHR31232">
    <property type="match status" value="1"/>
</dbReference>
<protein>
    <recommendedName>
        <fullName evidence="6">S-protein homolog</fullName>
    </recommendedName>
</protein>
<dbReference type="InterPro" id="IPR010264">
    <property type="entry name" value="Self-incomp_S1"/>
</dbReference>
<dbReference type="PANTHER" id="PTHR31232:SF156">
    <property type="entry name" value="PLANT SELF-INCOMPATIBILITY PROTEIN S1 FAMILY-RELATED"/>
    <property type="match status" value="1"/>
</dbReference>
<feature type="chain" id="PRO_5044969954" description="S-protein homolog" evidence="6">
    <location>
        <begin position="27"/>
        <end position="145"/>
    </location>
</feature>
<evidence type="ECO:0000256" key="2">
    <source>
        <dbReference type="ARBA" id="ARBA00005581"/>
    </source>
</evidence>
<keyword evidence="4 6" id="KW-0964">Secreted</keyword>
<keyword evidence="3 6" id="KW-0713">Self-incompatibility</keyword>
<dbReference type="Proteomes" id="UP001652600">
    <property type="component" value="Chromosome 1"/>
</dbReference>
<evidence type="ECO:0000256" key="3">
    <source>
        <dbReference type="ARBA" id="ARBA00022471"/>
    </source>
</evidence>
<dbReference type="Pfam" id="PF05938">
    <property type="entry name" value="Self-incomp_S1"/>
    <property type="match status" value="1"/>
</dbReference>
<proteinExistence type="inferred from homology"/>
<dbReference type="AlphaFoldDB" id="A0A1S3CG89"/>
<accession>A0A1S3CG89</accession>
<comment type="similarity">
    <text evidence="2 6">Belongs to the plant self-incompatibility (S1) protein family.</text>
</comment>
<sequence length="145" mass="16890">MGTIMHLAVVPLLVLVAMVVVQPCTAVPIPHPRWHIHVVNGLSNETLLVHCKSRDDDLGIQHLVKGAEFHWTFRVSLFGRTLFWCYLEKPNFSVSFESFWVEKHVWLNSRCYDKNCIWIAKDDGIYLRNNPVNIDERVHNWNKIG</sequence>
<dbReference type="GO" id="GO:0005576">
    <property type="term" value="C:extracellular region"/>
    <property type="evidence" value="ECO:0007669"/>
    <property type="project" value="UniProtKB-SubCell"/>
</dbReference>
<dbReference type="eggNOG" id="ENOG502SQIK">
    <property type="taxonomic scope" value="Eukaryota"/>
</dbReference>
<reference evidence="8" key="2">
    <citation type="submission" date="2025-08" db="UniProtKB">
        <authorList>
            <consortium name="RefSeq"/>
        </authorList>
    </citation>
    <scope>IDENTIFICATION</scope>
    <source>
        <tissue evidence="8">Stem</tissue>
    </source>
</reference>
<reference evidence="7" key="1">
    <citation type="submission" date="2025-05" db="UniProtKB">
        <authorList>
            <consortium name="RefSeq"/>
        </authorList>
    </citation>
    <scope>NUCLEOTIDE SEQUENCE [LARGE SCALE GENOMIC DNA]</scope>
</reference>
<keyword evidence="5 6" id="KW-0732">Signal</keyword>
<gene>
    <name evidence="8" type="primary">LOC103500542</name>
</gene>
<evidence type="ECO:0000256" key="5">
    <source>
        <dbReference type="ARBA" id="ARBA00022729"/>
    </source>
</evidence>
<evidence type="ECO:0000313" key="7">
    <source>
        <dbReference type="Proteomes" id="UP001652600"/>
    </source>
</evidence>
<evidence type="ECO:0000256" key="4">
    <source>
        <dbReference type="ARBA" id="ARBA00022525"/>
    </source>
</evidence>
<dbReference type="GO" id="GO:0060320">
    <property type="term" value="P:rejection of self pollen"/>
    <property type="evidence" value="ECO:0007669"/>
    <property type="project" value="UniProtKB-KW"/>
</dbReference>
<evidence type="ECO:0000256" key="6">
    <source>
        <dbReference type="RuleBase" id="RU367044"/>
    </source>
</evidence>